<feature type="compositionally biased region" description="Low complexity" evidence="1">
    <location>
        <begin position="42"/>
        <end position="59"/>
    </location>
</feature>
<feature type="region of interest" description="Disordered" evidence="1">
    <location>
        <begin position="1"/>
        <end position="85"/>
    </location>
</feature>
<accession>A0ABU0BD95</accession>
<evidence type="ECO:0000313" key="3">
    <source>
        <dbReference type="Proteomes" id="UP001224682"/>
    </source>
</evidence>
<proteinExistence type="predicted"/>
<feature type="compositionally biased region" description="Polar residues" evidence="1">
    <location>
        <begin position="16"/>
        <end position="26"/>
    </location>
</feature>
<comment type="caution">
    <text evidence="2">The sequence shown here is derived from an EMBL/GenBank/DDBJ whole genome shotgun (WGS) entry which is preliminary data.</text>
</comment>
<feature type="region of interest" description="Disordered" evidence="1">
    <location>
        <begin position="223"/>
        <end position="267"/>
    </location>
</feature>
<organism evidence="2 3">
    <name type="scientific">Ancylobacter polymorphus</name>
    <dbReference type="NCBI Taxonomy" id="223390"/>
    <lineage>
        <taxon>Bacteria</taxon>
        <taxon>Pseudomonadati</taxon>
        <taxon>Pseudomonadota</taxon>
        <taxon>Alphaproteobacteria</taxon>
        <taxon>Hyphomicrobiales</taxon>
        <taxon>Xanthobacteraceae</taxon>
        <taxon>Ancylobacter</taxon>
    </lineage>
</organism>
<dbReference type="Proteomes" id="UP001224682">
    <property type="component" value="Unassembled WGS sequence"/>
</dbReference>
<protein>
    <submittedName>
        <fullName evidence="2">Small-conductance mechanosensitive channel</fullName>
    </submittedName>
</protein>
<gene>
    <name evidence="2" type="ORF">J2S75_002842</name>
</gene>
<dbReference type="EMBL" id="JAUSUI010000005">
    <property type="protein sequence ID" value="MDQ0303808.1"/>
    <property type="molecule type" value="Genomic_DNA"/>
</dbReference>
<keyword evidence="3" id="KW-1185">Reference proteome</keyword>
<feature type="compositionally biased region" description="Low complexity" evidence="1">
    <location>
        <begin position="224"/>
        <end position="239"/>
    </location>
</feature>
<evidence type="ECO:0000256" key="1">
    <source>
        <dbReference type="SAM" id="MobiDB-lite"/>
    </source>
</evidence>
<reference evidence="2 3" key="1">
    <citation type="submission" date="2023-07" db="EMBL/GenBank/DDBJ databases">
        <title>Genomic Encyclopedia of Type Strains, Phase IV (KMG-IV): sequencing the most valuable type-strain genomes for metagenomic binning, comparative biology and taxonomic classification.</title>
        <authorList>
            <person name="Goeker M."/>
        </authorList>
    </citation>
    <scope>NUCLEOTIDE SEQUENCE [LARGE SCALE GENOMIC DNA]</scope>
    <source>
        <strain evidence="2 3">DSM 2457</strain>
    </source>
</reference>
<name>A0ABU0BD95_9HYPH</name>
<feature type="compositionally biased region" description="Basic and acidic residues" evidence="1">
    <location>
        <begin position="27"/>
        <end position="41"/>
    </location>
</feature>
<evidence type="ECO:0000313" key="2">
    <source>
        <dbReference type="EMBL" id="MDQ0303808.1"/>
    </source>
</evidence>
<sequence>MTESLDAIMAGRDANASVSEPAATTETVRDEQGRFAAKTEEQQAPAEPAQEAPKAQEPPKAVEPDKPAGMVPQQALHAERQRSRALEQQMSELRQMVERLQPKPANPEPLDPLAQFVADPNSFLQQQVAPLTQQTAEVREMVMEMYALQNHGAEKVRAAKQAAEELRDAGDPYLPVLIGRLRSAANPFDELVKWNTERSVLTKMGSDPEAYINAEVECRLAERAQQQPAAAQPSQIPPSLAGARSAAPRQSGAVYEGPRPLSEIMKR</sequence>
<dbReference type="RefSeq" id="WP_307020509.1">
    <property type="nucleotide sequence ID" value="NZ_JAUSUI010000005.1"/>
</dbReference>